<sequence>MEGAGSRVRKTEQGINELGLVQGLETFINAVFQGSDLQTINELVKEKNENPSSKFSKVMLTTLDKTVNKDLDRNAFDRVSMILHLPRRKQAIVVKAQM</sequence>
<dbReference type="Proteomes" id="UP001066276">
    <property type="component" value="Chromosome 2_1"/>
</dbReference>
<organism evidence="2 3">
    <name type="scientific">Pleurodeles waltl</name>
    <name type="common">Iberian ribbed newt</name>
    <dbReference type="NCBI Taxonomy" id="8319"/>
    <lineage>
        <taxon>Eukaryota</taxon>
        <taxon>Metazoa</taxon>
        <taxon>Chordata</taxon>
        <taxon>Craniata</taxon>
        <taxon>Vertebrata</taxon>
        <taxon>Euteleostomi</taxon>
        <taxon>Amphibia</taxon>
        <taxon>Batrachia</taxon>
        <taxon>Caudata</taxon>
        <taxon>Salamandroidea</taxon>
        <taxon>Salamandridae</taxon>
        <taxon>Pleurodelinae</taxon>
        <taxon>Pleurodeles</taxon>
    </lineage>
</organism>
<evidence type="ECO:0000259" key="1">
    <source>
        <dbReference type="Pfam" id="PF18581"/>
    </source>
</evidence>
<dbReference type="Pfam" id="PF18581">
    <property type="entry name" value="SYCP2_ARLD"/>
    <property type="match status" value="1"/>
</dbReference>
<dbReference type="AlphaFoldDB" id="A0AAV7VMJ8"/>
<proteinExistence type="predicted"/>
<name>A0AAV7VMJ8_PLEWA</name>
<dbReference type="InterPro" id="IPR041322">
    <property type="entry name" value="SYCP2_ARLD"/>
</dbReference>
<gene>
    <name evidence="2" type="ORF">NDU88_005703</name>
</gene>
<keyword evidence="3" id="KW-1185">Reference proteome</keyword>
<reference evidence="2" key="1">
    <citation type="journal article" date="2022" name="bioRxiv">
        <title>Sequencing and chromosome-scale assembly of the giantPleurodeles waltlgenome.</title>
        <authorList>
            <person name="Brown T."/>
            <person name="Elewa A."/>
            <person name="Iarovenko S."/>
            <person name="Subramanian E."/>
            <person name="Araus A.J."/>
            <person name="Petzold A."/>
            <person name="Susuki M."/>
            <person name="Suzuki K.-i.T."/>
            <person name="Hayashi T."/>
            <person name="Toyoda A."/>
            <person name="Oliveira C."/>
            <person name="Osipova E."/>
            <person name="Leigh N.D."/>
            <person name="Simon A."/>
            <person name="Yun M.H."/>
        </authorList>
    </citation>
    <scope>NUCLEOTIDE SEQUENCE</scope>
    <source>
        <strain evidence="2">20211129_DDA</strain>
        <tissue evidence="2">Liver</tissue>
    </source>
</reference>
<feature type="domain" description="Synaptonemal complex protein 2 armadillo-repeat-like" evidence="1">
    <location>
        <begin position="24"/>
        <end position="84"/>
    </location>
</feature>
<dbReference type="EMBL" id="JANPWB010000003">
    <property type="protein sequence ID" value="KAJ1201899.1"/>
    <property type="molecule type" value="Genomic_DNA"/>
</dbReference>
<evidence type="ECO:0000313" key="3">
    <source>
        <dbReference type="Proteomes" id="UP001066276"/>
    </source>
</evidence>
<comment type="caution">
    <text evidence="2">The sequence shown here is derived from an EMBL/GenBank/DDBJ whole genome shotgun (WGS) entry which is preliminary data.</text>
</comment>
<evidence type="ECO:0000313" key="2">
    <source>
        <dbReference type="EMBL" id="KAJ1201899.1"/>
    </source>
</evidence>
<protein>
    <recommendedName>
        <fullName evidence="1">Synaptonemal complex protein 2 armadillo-repeat-like domain-containing protein</fullName>
    </recommendedName>
</protein>
<accession>A0AAV7VMJ8</accession>